<dbReference type="GO" id="GO:0006207">
    <property type="term" value="P:'de novo' pyrimidine nucleobase biosynthetic process"/>
    <property type="evidence" value="ECO:0007669"/>
    <property type="project" value="UniProtKB-UniRule"/>
</dbReference>
<dbReference type="Pfam" id="PF01180">
    <property type="entry name" value="DHO_dh"/>
    <property type="match status" value="1"/>
</dbReference>
<evidence type="ECO:0000256" key="2">
    <source>
        <dbReference type="ARBA" id="ARBA00004370"/>
    </source>
</evidence>
<dbReference type="InterPro" id="IPR012135">
    <property type="entry name" value="Dihydroorotate_DH_1_2"/>
</dbReference>
<comment type="pathway">
    <text evidence="3 11">Pyrimidine metabolism; UMP biosynthesis via de novo pathway; orotate from (S)-dihydroorotate (quinone route): step 1/1.</text>
</comment>
<comment type="subcellular location">
    <subcellularLocation>
        <location evidence="11">Cell membrane</location>
        <topology evidence="11">Peripheral membrane protein</topology>
    </subcellularLocation>
    <subcellularLocation>
        <location evidence="2">Membrane</location>
    </subcellularLocation>
</comment>
<feature type="binding site" evidence="11">
    <location>
        <position position="71"/>
    </location>
    <ligand>
        <name>substrate</name>
    </ligand>
</feature>
<feature type="binding site" evidence="11">
    <location>
        <position position="91"/>
    </location>
    <ligand>
        <name>FMN</name>
        <dbReference type="ChEBI" id="CHEBI:58210"/>
    </ligand>
</feature>
<evidence type="ECO:0000256" key="3">
    <source>
        <dbReference type="ARBA" id="ARBA00005161"/>
    </source>
</evidence>
<comment type="subunit">
    <text evidence="11">Monomer.</text>
</comment>
<feature type="binding site" evidence="11">
    <location>
        <position position="273"/>
    </location>
    <ligand>
        <name>FMN</name>
        <dbReference type="ChEBI" id="CHEBI:58210"/>
    </ligand>
</feature>
<comment type="cofactor">
    <cofactor evidence="11">
        <name>FMN</name>
        <dbReference type="ChEBI" id="CHEBI:58210"/>
    </cofactor>
    <text evidence="11">Binds 1 FMN per subunit.</text>
</comment>
<dbReference type="Proteomes" id="UP000824161">
    <property type="component" value="Unassembled WGS sequence"/>
</dbReference>
<dbReference type="AlphaFoldDB" id="A0A9D1H9G0"/>
<dbReference type="InterPro" id="IPR013785">
    <property type="entry name" value="Aldolase_TIM"/>
</dbReference>
<evidence type="ECO:0000256" key="7">
    <source>
        <dbReference type="ARBA" id="ARBA00022975"/>
    </source>
</evidence>
<dbReference type="InterPro" id="IPR001295">
    <property type="entry name" value="Dihydroorotate_DH_CS"/>
</dbReference>
<comment type="catalytic activity">
    <reaction evidence="10 11">
        <text>(S)-dihydroorotate + a quinone = orotate + a quinol</text>
        <dbReference type="Rhea" id="RHEA:30187"/>
        <dbReference type="ChEBI" id="CHEBI:24646"/>
        <dbReference type="ChEBI" id="CHEBI:30839"/>
        <dbReference type="ChEBI" id="CHEBI:30864"/>
        <dbReference type="ChEBI" id="CHEBI:132124"/>
        <dbReference type="EC" id="1.3.5.2"/>
    </reaction>
</comment>
<gene>
    <name evidence="11" type="primary">pyrD</name>
    <name evidence="13" type="ORF">IAC44_03660</name>
</gene>
<feature type="binding site" evidence="11">
    <location>
        <begin position="116"/>
        <end position="120"/>
    </location>
    <ligand>
        <name>substrate</name>
    </ligand>
</feature>
<evidence type="ECO:0000256" key="9">
    <source>
        <dbReference type="ARBA" id="ARBA00023136"/>
    </source>
</evidence>
<dbReference type="GO" id="GO:0005886">
    <property type="term" value="C:plasma membrane"/>
    <property type="evidence" value="ECO:0007669"/>
    <property type="project" value="UniProtKB-SubCell"/>
</dbReference>
<reference evidence="13" key="2">
    <citation type="journal article" date="2021" name="PeerJ">
        <title>Extensive microbial diversity within the chicken gut microbiome revealed by metagenomics and culture.</title>
        <authorList>
            <person name="Gilroy R."/>
            <person name="Ravi A."/>
            <person name="Getino M."/>
            <person name="Pursley I."/>
            <person name="Horton D.L."/>
            <person name="Alikhan N.F."/>
            <person name="Baker D."/>
            <person name="Gharbi K."/>
            <person name="Hall N."/>
            <person name="Watson M."/>
            <person name="Adriaenssens E.M."/>
            <person name="Foster-Nyarko E."/>
            <person name="Jarju S."/>
            <person name="Secka A."/>
            <person name="Antonio M."/>
            <person name="Oren A."/>
            <person name="Chaudhuri R.R."/>
            <person name="La Ragione R."/>
            <person name="Hildebrand F."/>
            <person name="Pallen M.J."/>
        </authorList>
    </citation>
    <scope>NUCLEOTIDE SEQUENCE</scope>
    <source>
        <strain evidence="13">1383</strain>
    </source>
</reference>
<feature type="binding site" evidence="11">
    <location>
        <position position="218"/>
    </location>
    <ligand>
        <name>FMN</name>
        <dbReference type="ChEBI" id="CHEBI:58210"/>
    </ligand>
</feature>
<keyword evidence="9 11" id="KW-0472">Membrane</keyword>
<sequence length="353" mass="38919">MYKTFIRPLLFRFSAERAHGFTFALLRMVQALPFGLRILAWMFRRRPEGLSRTVFGIDFPTPVGIAAGLDKDAEAFDALGALGFSFVEIGTVTPLPQPGNPSPRLFRLVADHSLINRMGFNNQGAARAAKRLKKRRTDVIVGGNIGKNKVTPNDQAVSDYVKSFETLFPYVDYFAVNVSSPNTPGLRELQQRGPLTEILSRLQSCNAAHEKRKPILLKIAPDLTDGQLDDIIEIVKETRIDGVIATNTTVSREMIFATPARRVERIGAGGLSGALLTERSTEVIRYLHERSGGAFPIIGVGGIMTPEDAIEKLEAGASLVQVYTGFIYQGPSFARRIVRALDAWQKKGEVQTF</sequence>
<dbReference type="Gene3D" id="3.20.20.70">
    <property type="entry name" value="Aldolase class I"/>
    <property type="match status" value="1"/>
</dbReference>
<evidence type="ECO:0000256" key="11">
    <source>
        <dbReference type="HAMAP-Rule" id="MF_00225"/>
    </source>
</evidence>
<keyword evidence="6 11" id="KW-0288">FMN</keyword>
<comment type="caution">
    <text evidence="13">The sequence shown here is derived from an EMBL/GenBank/DDBJ whole genome shotgun (WGS) entry which is preliminary data.</text>
</comment>
<feature type="binding site" evidence="11">
    <location>
        <begin position="67"/>
        <end position="71"/>
    </location>
    <ligand>
        <name>FMN</name>
        <dbReference type="ChEBI" id="CHEBI:58210"/>
    </ligand>
</feature>
<dbReference type="GO" id="GO:0044205">
    <property type="term" value="P:'de novo' UMP biosynthetic process"/>
    <property type="evidence" value="ECO:0007669"/>
    <property type="project" value="UniProtKB-UniRule"/>
</dbReference>
<feature type="binding site" evidence="11">
    <location>
        <position position="177"/>
    </location>
    <ligand>
        <name>substrate</name>
    </ligand>
</feature>
<feature type="binding site" evidence="11">
    <location>
        <begin position="247"/>
        <end position="248"/>
    </location>
    <ligand>
        <name>substrate</name>
    </ligand>
</feature>
<evidence type="ECO:0000256" key="5">
    <source>
        <dbReference type="ARBA" id="ARBA00022630"/>
    </source>
</evidence>
<dbReference type="InterPro" id="IPR005719">
    <property type="entry name" value="Dihydroorotate_DH_2"/>
</dbReference>
<dbReference type="NCBIfam" id="NF003652">
    <property type="entry name" value="PRK05286.2-5"/>
    <property type="match status" value="1"/>
</dbReference>
<evidence type="ECO:0000313" key="14">
    <source>
        <dbReference type="Proteomes" id="UP000824161"/>
    </source>
</evidence>
<comment type="function">
    <text evidence="1 11">Catalyzes the conversion of dihydroorotate to orotate with quinone as electron acceptor.</text>
</comment>
<accession>A0A9D1H9G0</accession>
<reference evidence="13" key="1">
    <citation type="submission" date="2020-10" db="EMBL/GenBank/DDBJ databases">
        <authorList>
            <person name="Gilroy R."/>
        </authorList>
    </citation>
    <scope>NUCLEOTIDE SEQUENCE</scope>
    <source>
        <strain evidence="13">1383</strain>
    </source>
</reference>
<dbReference type="PROSITE" id="PS00912">
    <property type="entry name" value="DHODEHASE_2"/>
    <property type="match status" value="1"/>
</dbReference>
<name>A0A9D1H9G0_9FLAO</name>
<dbReference type="PANTHER" id="PTHR48109:SF4">
    <property type="entry name" value="DIHYDROOROTATE DEHYDROGENASE (QUINONE), MITOCHONDRIAL"/>
    <property type="match status" value="1"/>
</dbReference>
<dbReference type="InterPro" id="IPR050074">
    <property type="entry name" value="DHO_dehydrogenase"/>
</dbReference>
<evidence type="ECO:0000256" key="8">
    <source>
        <dbReference type="ARBA" id="ARBA00023002"/>
    </source>
</evidence>
<comment type="similarity">
    <text evidence="4 11">Belongs to the dihydroorotate dehydrogenase family. Type 2 subfamily.</text>
</comment>
<dbReference type="GO" id="GO:0005737">
    <property type="term" value="C:cytoplasm"/>
    <property type="evidence" value="ECO:0007669"/>
    <property type="project" value="InterPro"/>
</dbReference>
<feature type="active site" description="Nucleophile" evidence="11">
    <location>
        <position position="180"/>
    </location>
</feature>
<dbReference type="CDD" id="cd04738">
    <property type="entry name" value="DHOD_2_like"/>
    <property type="match status" value="1"/>
</dbReference>
<protein>
    <recommendedName>
        <fullName evidence="11">Dihydroorotate dehydrogenase (quinone)</fullName>
        <ecNumber evidence="11">1.3.5.2</ecNumber>
    </recommendedName>
    <alternativeName>
        <fullName evidence="11">DHOdehase</fullName>
        <shortName evidence="11">DHOD</shortName>
        <shortName evidence="11">DHODase</shortName>
    </alternativeName>
    <alternativeName>
        <fullName evidence="11">Dihydroorotate oxidase</fullName>
    </alternativeName>
</protein>
<feature type="binding site" evidence="11">
    <location>
        <begin position="323"/>
        <end position="324"/>
    </location>
    <ligand>
        <name>FMN</name>
        <dbReference type="ChEBI" id="CHEBI:58210"/>
    </ligand>
</feature>
<proteinExistence type="inferred from homology"/>
<feature type="binding site" evidence="11">
    <location>
        <position position="302"/>
    </location>
    <ligand>
        <name>FMN</name>
        <dbReference type="ChEBI" id="CHEBI:58210"/>
    </ligand>
</feature>
<feature type="binding site" evidence="11">
    <location>
        <position position="144"/>
    </location>
    <ligand>
        <name>FMN</name>
        <dbReference type="ChEBI" id="CHEBI:58210"/>
    </ligand>
</feature>
<evidence type="ECO:0000313" key="13">
    <source>
        <dbReference type="EMBL" id="HIT97916.1"/>
    </source>
</evidence>
<keyword evidence="8 11" id="KW-0560">Oxidoreductase</keyword>
<organism evidence="13 14">
    <name type="scientific">Candidatus Merdimorpha stercoravium</name>
    <dbReference type="NCBI Taxonomy" id="2840863"/>
    <lineage>
        <taxon>Bacteria</taxon>
        <taxon>Pseudomonadati</taxon>
        <taxon>Bacteroidota</taxon>
        <taxon>Flavobacteriia</taxon>
        <taxon>Flavobacteriales</taxon>
        <taxon>Candidatus Merdimorpha</taxon>
    </lineage>
</organism>
<feature type="binding site" evidence="11">
    <location>
        <position position="177"/>
    </location>
    <ligand>
        <name>FMN</name>
        <dbReference type="ChEBI" id="CHEBI:58210"/>
    </ligand>
</feature>
<dbReference type="PANTHER" id="PTHR48109">
    <property type="entry name" value="DIHYDROOROTATE DEHYDROGENASE (QUINONE), MITOCHONDRIAL-RELATED"/>
    <property type="match status" value="1"/>
</dbReference>
<evidence type="ECO:0000259" key="12">
    <source>
        <dbReference type="Pfam" id="PF01180"/>
    </source>
</evidence>
<dbReference type="SUPFAM" id="SSF51395">
    <property type="entry name" value="FMN-linked oxidoreductases"/>
    <property type="match status" value="1"/>
</dbReference>
<dbReference type="PIRSF" id="PIRSF000164">
    <property type="entry name" value="DHO_oxidase"/>
    <property type="match status" value="1"/>
</dbReference>
<dbReference type="EC" id="1.3.5.2" evidence="11"/>
<keyword evidence="7 11" id="KW-0665">Pyrimidine biosynthesis</keyword>
<dbReference type="NCBIfam" id="NF003645">
    <property type="entry name" value="PRK05286.1-2"/>
    <property type="match status" value="1"/>
</dbReference>
<feature type="domain" description="Dihydroorotate dehydrogenase catalytic" evidence="12">
    <location>
        <begin position="50"/>
        <end position="342"/>
    </location>
</feature>
<dbReference type="HAMAP" id="MF_00225">
    <property type="entry name" value="DHO_dh_type2"/>
    <property type="match status" value="1"/>
</dbReference>
<evidence type="ECO:0000256" key="10">
    <source>
        <dbReference type="ARBA" id="ARBA00048639"/>
    </source>
</evidence>
<evidence type="ECO:0000256" key="1">
    <source>
        <dbReference type="ARBA" id="ARBA00003125"/>
    </source>
</evidence>
<feature type="binding site" evidence="11">
    <location>
        <position position="182"/>
    </location>
    <ligand>
        <name>substrate</name>
    </ligand>
</feature>
<dbReference type="GO" id="GO:0106430">
    <property type="term" value="F:dihydroorotate dehydrogenase (quinone) activity"/>
    <property type="evidence" value="ECO:0007669"/>
    <property type="project" value="UniProtKB-EC"/>
</dbReference>
<dbReference type="PROSITE" id="PS00911">
    <property type="entry name" value="DHODEHASE_1"/>
    <property type="match status" value="1"/>
</dbReference>
<keyword evidence="5 11" id="KW-0285">Flavoprotein</keyword>
<dbReference type="InterPro" id="IPR005720">
    <property type="entry name" value="Dihydroorotate_DH_cat"/>
</dbReference>
<evidence type="ECO:0000256" key="6">
    <source>
        <dbReference type="ARBA" id="ARBA00022643"/>
    </source>
</evidence>
<evidence type="ECO:0000256" key="4">
    <source>
        <dbReference type="ARBA" id="ARBA00005359"/>
    </source>
</evidence>
<dbReference type="NCBIfam" id="TIGR01036">
    <property type="entry name" value="pyrD_sub2"/>
    <property type="match status" value="1"/>
</dbReference>
<feature type="binding site" evidence="11">
    <location>
        <position position="246"/>
    </location>
    <ligand>
        <name>FMN</name>
        <dbReference type="ChEBI" id="CHEBI:58210"/>
    </ligand>
</feature>
<dbReference type="EMBL" id="DVLY01000086">
    <property type="protein sequence ID" value="HIT97916.1"/>
    <property type="molecule type" value="Genomic_DNA"/>
</dbReference>
<keyword evidence="11" id="KW-1003">Cell membrane</keyword>